<evidence type="ECO:0000256" key="9">
    <source>
        <dbReference type="HAMAP-Rule" id="MF_01973"/>
    </source>
</evidence>
<dbReference type="InterPro" id="IPR003959">
    <property type="entry name" value="ATPase_AAA_core"/>
</dbReference>
<dbReference type="PROSITE" id="PS51786">
    <property type="entry name" value="LON_PROTEOLYTIC"/>
    <property type="match status" value="1"/>
</dbReference>
<keyword evidence="5 9" id="KW-0378">Hydrolase</keyword>
<dbReference type="InterPro" id="IPR027543">
    <property type="entry name" value="Lon_bac"/>
</dbReference>
<dbReference type="GO" id="GO:0005524">
    <property type="term" value="F:ATP binding"/>
    <property type="evidence" value="ECO:0007669"/>
    <property type="project" value="UniProtKB-UniRule"/>
</dbReference>
<evidence type="ECO:0000256" key="5">
    <source>
        <dbReference type="ARBA" id="ARBA00022801"/>
    </source>
</evidence>
<reference evidence="16 17" key="1">
    <citation type="submission" date="2020-04" db="EMBL/GenBank/DDBJ databases">
        <authorList>
            <person name="Zhang R."/>
            <person name="Schippers A."/>
        </authorList>
    </citation>
    <scope>NUCLEOTIDE SEQUENCE [LARGE SCALE GENOMIC DNA]</scope>
    <source>
        <strain evidence="16 17">DSM 109850</strain>
    </source>
</reference>
<feature type="domain" description="Lon N-terminal" evidence="15">
    <location>
        <begin position="3"/>
        <end position="195"/>
    </location>
</feature>
<dbReference type="CDD" id="cd19500">
    <property type="entry name" value="RecA-like_Lon"/>
    <property type="match status" value="1"/>
</dbReference>
<dbReference type="PIRSF" id="PIRSF001174">
    <property type="entry name" value="Lon_proteas"/>
    <property type="match status" value="1"/>
</dbReference>
<keyword evidence="4 9" id="KW-0547">Nucleotide-binding</keyword>
<dbReference type="InterPro" id="IPR014721">
    <property type="entry name" value="Ribsml_uS5_D2-typ_fold_subgr"/>
</dbReference>
<dbReference type="PRINTS" id="PR00830">
    <property type="entry name" value="ENDOLAPTASE"/>
</dbReference>
<dbReference type="Pfam" id="PF22667">
    <property type="entry name" value="Lon_lid"/>
    <property type="match status" value="1"/>
</dbReference>
<comment type="similarity">
    <text evidence="9 12 13">Belongs to the peptidase S16 family.</text>
</comment>
<dbReference type="Gene3D" id="2.30.130.40">
    <property type="entry name" value="LON domain-like"/>
    <property type="match status" value="1"/>
</dbReference>
<dbReference type="Gene3D" id="1.20.58.1480">
    <property type="match status" value="1"/>
</dbReference>
<dbReference type="NCBIfam" id="NF008053">
    <property type="entry name" value="PRK10787.1"/>
    <property type="match status" value="1"/>
</dbReference>
<dbReference type="GO" id="GO:0016887">
    <property type="term" value="F:ATP hydrolysis activity"/>
    <property type="evidence" value="ECO:0007669"/>
    <property type="project" value="UniProtKB-UniRule"/>
</dbReference>
<dbReference type="InterPro" id="IPR008269">
    <property type="entry name" value="Lon_proteolytic"/>
</dbReference>
<dbReference type="EMBL" id="JABBVZ010000005">
    <property type="protein sequence ID" value="NMP21256.1"/>
    <property type="molecule type" value="Genomic_DNA"/>
</dbReference>
<dbReference type="SUPFAM" id="SSF54211">
    <property type="entry name" value="Ribosomal protein S5 domain 2-like"/>
    <property type="match status" value="1"/>
</dbReference>
<dbReference type="NCBIfam" id="TIGR00763">
    <property type="entry name" value="lon"/>
    <property type="match status" value="1"/>
</dbReference>
<keyword evidence="17" id="KW-1185">Reference proteome</keyword>
<dbReference type="GO" id="GO:0043565">
    <property type="term" value="F:sequence-specific DNA binding"/>
    <property type="evidence" value="ECO:0007669"/>
    <property type="project" value="UniProtKB-UniRule"/>
</dbReference>
<comment type="induction">
    <text evidence="9">By heat shock.</text>
</comment>
<evidence type="ECO:0000256" key="3">
    <source>
        <dbReference type="ARBA" id="ARBA00022670"/>
    </source>
</evidence>
<dbReference type="GO" id="GO:0004252">
    <property type="term" value="F:serine-type endopeptidase activity"/>
    <property type="evidence" value="ECO:0007669"/>
    <property type="project" value="UniProtKB-UniRule"/>
</dbReference>
<dbReference type="SUPFAM" id="SSF88697">
    <property type="entry name" value="PUA domain-like"/>
    <property type="match status" value="1"/>
</dbReference>
<evidence type="ECO:0000256" key="13">
    <source>
        <dbReference type="RuleBase" id="RU000591"/>
    </source>
</evidence>
<dbReference type="GO" id="GO:0004176">
    <property type="term" value="F:ATP-dependent peptidase activity"/>
    <property type="evidence" value="ECO:0007669"/>
    <property type="project" value="UniProtKB-UniRule"/>
</dbReference>
<dbReference type="Gene3D" id="1.20.5.5270">
    <property type="match status" value="1"/>
</dbReference>
<dbReference type="InterPro" id="IPR020568">
    <property type="entry name" value="Ribosomal_Su5_D2-typ_SF"/>
</dbReference>
<protein>
    <recommendedName>
        <fullName evidence="9">Lon protease</fullName>
        <ecNumber evidence="9">3.4.21.53</ecNumber>
    </recommendedName>
    <alternativeName>
        <fullName evidence="9">ATP-dependent protease La</fullName>
    </alternativeName>
</protein>
<dbReference type="InterPro" id="IPR054594">
    <property type="entry name" value="Lon_lid"/>
</dbReference>
<comment type="subcellular location">
    <subcellularLocation>
        <location evidence="1 9">Cytoplasm</location>
    </subcellularLocation>
</comment>
<dbReference type="InterPro" id="IPR003593">
    <property type="entry name" value="AAA+_ATPase"/>
</dbReference>
<evidence type="ECO:0000313" key="17">
    <source>
        <dbReference type="Proteomes" id="UP000533476"/>
    </source>
</evidence>
<dbReference type="AlphaFoldDB" id="A0A7Y0Q1W2"/>
<dbReference type="PANTHER" id="PTHR10046">
    <property type="entry name" value="ATP DEPENDENT LON PROTEASE FAMILY MEMBER"/>
    <property type="match status" value="1"/>
</dbReference>
<keyword evidence="6 9" id="KW-0720">Serine protease</keyword>
<dbReference type="PROSITE" id="PS01046">
    <property type="entry name" value="LON_SER"/>
    <property type="match status" value="1"/>
</dbReference>
<dbReference type="InterPro" id="IPR046336">
    <property type="entry name" value="Lon_prtase_N_sf"/>
</dbReference>
<evidence type="ECO:0000256" key="7">
    <source>
        <dbReference type="ARBA" id="ARBA00022840"/>
    </source>
</evidence>
<dbReference type="Pfam" id="PF02190">
    <property type="entry name" value="LON_substr_bdg"/>
    <property type="match status" value="1"/>
</dbReference>
<dbReference type="Gene3D" id="3.30.230.10">
    <property type="match status" value="1"/>
</dbReference>
<evidence type="ECO:0000259" key="14">
    <source>
        <dbReference type="PROSITE" id="PS51786"/>
    </source>
</evidence>
<keyword evidence="2 9" id="KW-0963">Cytoplasm</keyword>
<keyword evidence="3 9" id="KW-0645">Protease</keyword>
<evidence type="ECO:0000256" key="6">
    <source>
        <dbReference type="ARBA" id="ARBA00022825"/>
    </source>
</evidence>
<evidence type="ECO:0000256" key="8">
    <source>
        <dbReference type="ARBA" id="ARBA00023016"/>
    </source>
</evidence>
<dbReference type="PROSITE" id="PS51787">
    <property type="entry name" value="LON_N"/>
    <property type="match status" value="1"/>
</dbReference>
<comment type="subunit">
    <text evidence="9">Homohexamer. Organized in a ring with a central cavity.</text>
</comment>
<dbReference type="SMART" id="SM00382">
    <property type="entry name" value="AAA"/>
    <property type="match status" value="1"/>
</dbReference>
<evidence type="ECO:0000256" key="2">
    <source>
        <dbReference type="ARBA" id="ARBA00022490"/>
    </source>
</evidence>
<feature type="binding site" evidence="9 11">
    <location>
        <begin position="348"/>
        <end position="355"/>
    </location>
    <ligand>
        <name>ATP</name>
        <dbReference type="ChEBI" id="CHEBI:30616"/>
    </ligand>
</feature>
<comment type="caution">
    <text evidence="16">The sequence shown here is derived from an EMBL/GenBank/DDBJ whole genome shotgun (WGS) entry which is preliminary data.</text>
</comment>
<dbReference type="FunFam" id="1.20.5.5270:FF:000002">
    <property type="entry name" value="Lon protease homolog"/>
    <property type="match status" value="1"/>
</dbReference>
<evidence type="ECO:0000256" key="12">
    <source>
        <dbReference type="PROSITE-ProRule" id="PRU01122"/>
    </source>
</evidence>
<proteinExistence type="evidence at transcript level"/>
<dbReference type="GO" id="GO:0006515">
    <property type="term" value="P:protein quality control for misfolded or incompletely synthesized proteins"/>
    <property type="evidence" value="ECO:0007669"/>
    <property type="project" value="UniProtKB-UniRule"/>
</dbReference>
<comment type="function">
    <text evidence="9">ATP-dependent serine protease that mediates the selective degradation of mutant and abnormal proteins as well as certain short-lived regulatory proteins. Required for cellular homeostasis and for survival from DNA damage and developmental changes induced by stress. Degrades polypeptides processively to yield small peptide fragments that are 5 to 10 amino acids long. Binds to DNA in a double-stranded, site-specific manner.</text>
</comment>
<evidence type="ECO:0000256" key="1">
    <source>
        <dbReference type="ARBA" id="ARBA00004496"/>
    </source>
</evidence>
<dbReference type="Gene3D" id="3.40.50.300">
    <property type="entry name" value="P-loop containing nucleotide triphosphate hydrolases"/>
    <property type="match status" value="1"/>
</dbReference>
<keyword evidence="8 9" id="KW-0346">Stress response</keyword>
<feature type="active site" evidence="9 10">
    <location>
        <position position="712"/>
    </location>
</feature>
<dbReference type="Proteomes" id="UP000533476">
    <property type="component" value="Unassembled WGS sequence"/>
</dbReference>
<dbReference type="InterPro" id="IPR027065">
    <property type="entry name" value="Lon_Prtase"/>
</dbReference>
<name>A0A7Y0Q1W2_9FIRM</name>
<dbReference type="GO" id="GO:0034605">
    <property type="term" value="P:cellular response to heat"/>
    <property type="evidence" value="ECO:0007669"/>
    <property type="project" value="UniProtKB-UniRule"/>
</dbReference>
<dbReference type="HAMAP" id="MF_01973">
    <property type="entry name" value="lon_bact"/>
    <property type="match status" value="1"/>
</dbReference>
<organism evidence="16 17">
    <name type="scientific">Sulfobacillus harzensis</name>
    <dbReference type="NCBI Taxonomy" id="2729629"/>
    <lineage>
        <taxon>Bacteria</taxon>
        <taxon>Bacillati</taxon>
        <taxon>Bacillota</taxon>
        <taxon>Clostridia</taxon>
        <taxon>Eubacteriales</taxon>
        <taxon>Clostridiales Family XVII. Incertae Sedis</taxon>
        <taxon>Sulfobacillus</taxon>
    </lineage>
</organism>
<evidence type="ECO:0000256" key="10">
    <source>
        <dbReference type="PIRSR" id="PIRSR001174-1"/>
    </source>
</evidence>
<dbReference type="RefSeq" id="WP_169096413.1">
    <property type="nucleotide sequence ID" value="NZ_JABBVZ010000005.1"/>
</dbReference>
<dbReference type="SMART" id="SM00464">
    <property type="entry name" value="LON"/>
    <property type="match status" value="1"/>
</dbReference>
<dbReference type="Pfam" id="PF05362">
    <property type="entry name" value="Lon_C"/>
    <property type="match status" value="1"/>
</dbReference>
<evidence type="ECO:0000256" key="4">
    <source>
        <dbReference type="ARBA" id="ARBA00022741"/>
    </source>
</evidence>
<sequence>MELPLLPLRGVLVFPSMVVPLEIGRKKSLHALEQAMLGDRALVFVAQKDTRQDDPGEDDLYRVGIVAEVKQVLKMPTGGSKVVVEGRSRCRVLAIHEDTEGMNAEVEEVPEASEMSDELEALMHAVRDLYEVYVKNSRKMPGEASVAINIDDPGRLADTVIATLDVRTQEKQEVLEDFDVTDRLTRVSDILSRQIELLEIEKRISGRVRRQMERTQKEYYLREQMKAIQRELGEADDGEGEIAELRSRLEALSDLAEPVRDKVEREIKRLEKMSPMSAEAVVVRTYLEWVLELPWTVESETRLDIAEAESILEADHFGLKRVKERILEYLAVQSLSSEIRSPILCLVGPPGVGKTSLARSIARATGRRFVRMSLGGVRDEAEIRGHRRTYIGALPGRIIQGIRQAGTKNPLFLLDEVDKMAADFRGDPAAALLEVLDPEQNHHFSDHYLELPFDLSSVMFITTANVLHSIPRPLLDRMETIAVSGYTDEEKRAIAEKYLWPRQVKQHGLAPEQIQLGRRVLTEVIAQYTREAGVRQLERELSAICRKAAREVVEGKKLRIRVTNLRRYLGRPRVFHGAAEEQAAVGVVTGLAVTETGGDIMAIEAATMPGKGKLTLTGQLGEVMQESAQAGYSYIRAHKDHLAVPDHFEDTVDLHVHVPEGAIPKDGPSAGIAMASAMISALTGRAVRPDVAMTGEITLRGRVLPVGGIKDKILAAHRAGIDEVIIPERNQQDLEDLPANVRKKMAIHLVRHLDDVLPLVLVKQEQVMH</sequence>
<evidence type="ECO:0000259" key="15">
    <source>
        <dbReference type="PROSITE" id="PS51787"/>
    </source>
</evidence>
<dbReference type="EC" id="3.4.21.53" evidence="9"/>
<dbReference type="SUPFAM" id="SSF52540">
    <property type="entry name" value="P-loop containing nucleoside triphosphate hydrolases"/>
    <property type="match status" value="1"/>
</dbReference>
<dbReference type="FunFam" id="3.40.50.300:FF:000382">
    <property type="entry name" value="Lon protease homolog 2, peroxisomal"/>
    <property type="match status" value="1"/>
</dbReference>
<dbReference type="InterPro" id="IPR003111">
    <property type="entry name" value="Lon_prtase_N"/>
</dbReference>
<dbReference type="GO" id="GO:0005737">
    <property type="term" value="C:cytoplasm"/>
    <property type="evidence" value="ECO:0007669"/>
    <property type="project" value="UniProtKB-SubCell"/>
</dbReference>
<gene>
    <name evidence="9 16" type="primary">lon</name>
    <name evidence="16" type="ORF">HIJ39_02625</name>
</gene>
<dbReference type="Pfam" id="PF00004">
    <property type="entry name" value="AAA"/>
    <property type="match status" value="1"/>
</dbReference>
<feature type="domain" description="Lon proteolytic" evidence="14">
    <location>
        <begin position="582"/>
        <end position="763"/>
    </location>
</feature>
<comment type="catalytic activity">
    <reaction evidence="9 12">
        <text>Hydrolysis of proteins in presence of ATP.</text>
        <dbReference type="EC" id="3.4.21.53"/>
    </reaction>
</comment>
<feature type="active site" evidence="9 10">
    <location>
        <position position="669"/>
    </location>
</feature>
<accession>A0A7Y0Q1W2</accession>
<dbReference type="InterPro" id="IPR027417">
    <property type="entry name" value="P-loop_NTPase"/>
</dbReference>
<dbReference type="InterPro" id="IPR008268">
    <property type="entry name" value="Peptidase_S16_AS"/>
</dbReference>
<evidence type="ECO:0000256" key="11">
    <source>
        <dbReference type="PIRSR" id="PIRSR001174-2"/>
    </source>
</evidence>
<dbReference type="InterPro" id="IPR015947">
    <property type="entry name" value="PUA-like_sf"/>
</dbReference>
<dbReference type="Gene3D" id="1.10.8.60">
    <property type="match status" value="1"/>
</dbReference>
<keyword evidence="7 9" id="KW-0067">ATP-binding</keyword>
<evidence type="ECO:0000313" key="16">
    <source>
        <dbReference type="EMBL" id="NMP21256.1"/>
    </source>
</evidence>
<dbReference type="InterPro" id="IPR004815">
    <property type="entry name" value="Lon_bac/euk-typ"/>
</dbReference>